<sequence length="216" mass="23923">MWKLFEFSAPPITVPQSSPSHLVFTQSPPPPTPAASLINLNMSGDTSIYHSNSFQPAPVYQPEASHTISNGAGGAPPMLLPVHFVSPPPSQVPAFNNNQTPIMSYGPHQPMQFQTMQPIVTLPPVKDYYYYNADIAVNKCEGACNSQVQPSVITPNGFLKECYCCRESYLRERVITLTHCYDPDGMRLTSEKMATLDIKLKEPADCKCYKCGDYSR</sequence>
<dbReference type="Proteomes" id="UP000079169">
    <property type="component" value="Unplaced"/>
</dbReference>
<dbReference type="AlphaFoldDB" id="A0A1S3CUT0"/>
<dbReference type="GO" id="GO:0005184">
    <property type="term" value="F:neuropeptide hormone activity"/>
    <property type="evidence" value="ECO:0007669"/>
    <property type="project" value="InterPro"/>
</dbReference>
<dbReference type="InterPro" id="IPR029034">
    <property type="entry name" value="Cystine-knot_cytokine"/>
</dbReference>
<dbReference type="Gene3D" id="2.10.90.10">
    <property type="entry name" value="Cystine-knot cytokines"/>
    <property type="match status" value="1"/>
</dbReference>
<dbReference type="KEGG" id="dci:103505668"/>
<dbReference type="PANTHER" id="PTHR41151">
    <property type="entry name" value="PARTNER OF BURSICON"/>
    <property type="match status" value="1"/>
</dbReference>
<dbReference type="RefSeq" id="XP_008468245.1">
    <property type="nucleotide sequence ID" value="XM_008470023.3"/>
</dbReference>
<name>A0A1S3CUT0_DIACI</name>
<reference evidence="2" key="1">
    <citation type="submission" date="2025-08" db="UniProtKB">
        <authorList>
            <consortium name="RefSeq"/>
        </authorList>
    </citation>
    <scope>IDENTIFICATION</scope>
</reference>
<dbReference type="GO" id="GO:0001664">
    <property type="term" value="F:G protein-coupled receptor binding"/>
    <property type="evidence" value="ECO:0007669"/>
    <property type="project" value="InterPro"/>
</dbReference>
<organism evidence="1 2">
    <name type="scientific">Diaphorina citri</name>
    <name type="common">Asian citrus psyllid</name>
    <dbReference type="NCBI Taxonomy" id="121845"/>
    <lineage>
        <taxon>Eukaryota</taxon>
        <taxon>Metazoa</taxon>
        <taxon>Ecdysozoa</taxon>
        <taxon>Arthropoda</taxon>
        <taxon>Hexapoda</taxon>
        <taxon>Insecta</taxon>
        <taxon>Pterygota</taxon>
        <taxon>Neoptera</taxon>
        <taxon>Paraneoptera</taxon>
        <taxon>Hemiptera</taxon>
        <taxon>Sternorrhyncha</taxon>
        <taxon>Psylloidea</taxon>
        <taxon>Psyllidae</taxon>
        <taxon>Diaphorininae</taxon>
        <taxon>Diaphorina</taxon>
    </lineage>
</organism>
<gene>
    <name evidence="2" type="primary">LOC103505668</name>
</gene>
<dbReference type="PANTHER" id="PTHR41151:SF1">
    <property type="entry name" value="PARTNER OF BURSICON"/>
    <property type="match status" value="1"/>
</dbReference>
<dbReference type="STRING" id="121845.A0A1S3CUT0"/>
<dbReference type="CTD" id="34845"/>
<dbReference type="PaxDb" id="121845-A0A1S3CUT0"/>
<dbReference type="InterPro" id="IPR034441">
    <property type="entry name" value="Bursicon_suB"/>
</dbReference>
<proteinExistence type="predicted"/>
<dbReference type="GO" id="GO:0007186">
    <property type="term" value="P:G protein-coupled receptor signaling pathway"/>
    <property type="evidence" value="ECO:0007669"/>
    <property type="project" value="TreeGrafter"/>
</dbReference>
<protein>
    <submittedName>
        <fullName evidence="2">Uncharacterized protein LOC103505668</fullName>
    </submittedName>
</protein>
<accession>A0A1S3CUT0</accession>
<evidence type="ECO:0000313" key="1">
    <source>
        <dbReference type="Proteomes" id="UP000079169"/>
    </source>
</evidence>
<keyword evidence="1" id="KW-1185">Reference proteome</keyword>
<dbReference type="GeneID" id="103505668"/>
<dbReference type="GO" id="GO:0031395">
    <property type="term" value="C:bursicon neuropeptide hormone complex"/>
    <property type="evidence" value="ECO:0007669"/>
    <property type="project" value="InterPro"/>
</dbReference>
<evidence type="ECO:0000313" key="2">
    <source>
        <dbReference type="RefSeq" id="XP_008468245.1"/>
    </source>
</evidence>